<dbReference type="PANTHER" id="PTHR35446:SF2">
    <property type="entry name" value="CARBOXYMUCONOLACTONE DECARBOXYLASE-LIKE DOMAIN-CONTAINING PROTEIN"/>
    <property type="match status" value="1"/>
</dbReference>
<dbReference type="InterPro" id="IPR029032">
    <property type="entry name" value="AhpD-like"/>
</dbReference>
<proteinExistence type="predicted"/>
<protein>
    <submittedName>
        <fullName evidence="1">Carboxymuconolactone decarboxylase family protein</fullName>
    </submittedName>
</protein>
<reference evidence="1" key="1">
    <citation type="submission" date="2023-06" db="EMBL/GenBank/DDBJ databases">
        <authorList>
            <person name="Jiang Y."/>
            <person name="Liu Q."/>
        </authorList>
    </citation>
    <scope>NUCLEOTIDE SEQUENCE</scope>
    <source>
        <strain evidence="1">CGMCC 1.12090</strain>
    </source>
</reference>
<sequence length="361" mass="38946">MAVLLSEIQWSDPVLPAAPDAAWEAELKRRGAPVLEVDRRVAASRWLREAAYQATNYMPAALPERLHRMGSMVTAQENSCRYCYGANRAYMKLLGYSESFIQQVERDVQMAELDAKERAYIAFCRSLARSRPRPAAAERAALLELGYTPAQIGEIAFAISFGCFFNRVSTLLACPPEKKFERMAAGPFRWLLALAMPLMKKFGPGRPETAALDRATLAAGPFGVVVAPLAGLQAGTIMKAALDGSFESGLLSRSAKALMFAVVARTLGCPHCEAAATRLLLEDGFGQADIDSAMATLRSPRLAQGEAGLLAWARDTVYYEPSSIQQKTRALGAELGAAALLEAIGVASLANATVRLAMLLE</sequence>
<evidence type="ECO:0000313" key="1">
    <source>
        <dbReference type="EMBL" id="MDO1536271.1"/>
    </source>
</evidence>
<dbReference type="PANTHER" id="PTHR35446">
    <property type="entry name" value="SI:CH211-175M2.5"/>
    <property type="match status" value="1"/>
</dbReference>
<accession>A0ABT8SFL3</accession>
<comment type="caution">
    <text evidence="1">The sequence shown here is derived from an EMBL/GenBank/DDBJ whole genome shotgun (WGS) entry which is preliminary data.</text>
</comment>
<dbReference type="Gene3D" id="1.20.1290.10">
    <property type="entry name" value="AhpD-like"/>
    <property type="match status" value="2"/>
</dbReference>
<dbReference type="RefSeq" id="WP_286536021.1">
    <property type="nucleotide sequence ID" value="NZ_JAUJZH010000026.1"/>
</dbReference>
<dbReference type="SUPFAM" id="SSF69118">
    <property type="entry name" value="AhpD-like"/>
    <property type="match status" value="2"/>
</dbReference>
<gene>
    <name evidence="1" type="ORF">Q2T77_28685</name>
</gene>
<organism evidence="1 2">
    <name type="scientific">Variovorax ginsengisoli</name>
    <dbReference type="NCBI Taxonomy" id="363844"/>
    <lineage>
        <taxon>Bacteria</taxon>
        <taxon>Pseudomonadati</taxon>
        <taxon>Pseudomonadota</taxon>
        <taxon>Betaproteobacteria</taxon>
        <taxon>Burkholderiales</taxon>
        <taxon>Comamonadaceae</taxon>
        <taxon>Variovorax</taxon>
    </lineage>
</organism>
<dbReference type="Proteomes" id="UP001169027">
    <property type="component" value="Unassembled WGS sequence"/>
</dbReference>
<evidence type="ECO:0000313" key="2">
    <source>
        <dbReference type="Proteomes" id="UP001169027"/>
    </source>
</evidence>
<dbReference type="EMBL" id="JAUKVY010000026">
    <property type="protein sequence ID" value="MDO1536271.1"/>
    <property type="molecule type" value="Genomic_DNA"/>
</dbReference>
<keyword evidence="2" id="KW-1185">Reference proteome</keyword>
<name>A0ABT8SFL3_9BURK</name>